<name>A0A2Z7DF27_9LAMI</name>
<reference evidence="2 3" key="1">
    <citation type="journal article" date="2015" name="Proc. Natl. Acad. Sci. U.S.A.">
        <title>The resurrection genome of Boea hygrometrica: A blueprint for survival of dehydration.</title>
        <authorList>
            <person name="Xiao L."/>
            <person name="Yang G."/>
            <person name="Zhang L."/>
            <person name="Yang X."/>
            <person name="Zhao S."/>
            <person name="Ji Z."/>
            <person name="Zhou Q."/>
            <person name="Hu M."/>
            <person name="Wang Y."/>
            <person name="Chen M."/>
            <person name="Xu Y."/>
            <person name="Jin H."/>
            <person name="Xiao X."/>
            <person name="Hu G."/>
            <person name="Bao F."/>
            <person name="Hu Y."/>
            <person name="Wan P."/>
            <person name="Li L."/>
            <person name="Deng X."/>
            <person name="Kuang T."/>
            <person name="Xiang C."/>
            <person name="Zhu J.K."/>
            <person name="Oliver M.J."/>
            <person name="He Y."/>
        </authorList>
    </citation>
    <scope>NUCLEOTIDE SEQUENCE [LARGE SCALE GENOMIC DNA]</scope>
    <source>
        <strain evidence="3">cv. XS01</strain>
    </source>
</reference>
<evidence type="ECO:0000313" key="3">
    <source>
        <dbReference type="Proteomes" id="UP000250235"/>
    </source>
</evidence>
<dbReference type="EMBL" id="KQ986745">
    <property type="protein sequence ID" value="KZV58537.1"/>
    <property type="molecule type" value="Genomic_DNA"/>
</dbReference>
<organism evidence="2 3">
    <name type="scientific">Dorcoceras hygrometricum</name>
    <dbReference type="NCBI Taxonomy" id="472368"/>
    <lineage>
        <taxon>Eukaryota</taxon>
        <taxon>Viridiplantae</taxon>
        <taxon>Streptophyta</taxon>
        <taxon>Embryophyta</taxon>
        <taxon>Tracheophyta</taxon>
        <taxon>Spermatophyta</taxon>
        <taxon>Magnoliopsida</taxon>
        <taxon>eudicotyledons</taxon>
        <taxon>Gunneridae</taxon>
        <taxon>Pentapetalae</taxon>
        <taxon>asterids</taxon>
        <taxon>lamiids</taxon>
        <taxon>Lamiales</taxon>
        <taxon>Gesneriaceae</taxon>
        <taxon>Didymocarpoideae</taxon>
        <taxon>Trichosporeae</taxon>
        <taxon>Loxocarpinae</taxon>
        <taxon>Dorcoceras</taxon>
    </lineage>
</organism>
<gene>
    <name evidence="2" type="ORF">F511_12364</name>
</gene>
<evidence type="ECO:0000256" key="1">
    <source>
        <dbReference type="SAM" id="MobiDB-lite"/>
    </source>
</evidence>
<keyword evidence="3" id="KW-1185">Reference proteome</keyword>
<dbReference type="AlphaFoldDB" id="A0A2Z7DF27"/>
<protein>
    <submittedName>
        <fullName evidence="2">G-protein coupled receptor,GTPase activator</fullName>
    </submittedName>
</protein>
<evidence type="ECO:0000313" key="2">
    <source>
        <dbReference type="EMBL" id="KZV58537.1"/>
    </source>
</evidence>
<keyword evidence="2" id="KW-0675">Receptor</keyword>
<sequence>MRSPRIAESISLKMLINLAAISARIGVPTHHASSRESAPGTKKKHLPSTSSPTTRRPELQTWWQLLIEIIWLHQLTPFVGNLAAGFARELATRFDDVSYATSFVLVGTQRFDATSGTSFCILNQSQEATSFWLVVHPVVWLSSFWDLRTSRWLVKQRPVEGFETSRWFVVSAGLTSSGSNPTSFCLMKREPQYDTV</sequence>
<accession>A0A2Z7DF27</accession>
<dbReference type="Proteomes" id="UP000250235">
    <property type="component" value="Unassembled WGS sequence"/>
</dbReference>
<proteinExistence type="predicted"/>
<feature type="region of interest" description="Disordered" evidence="1">
    <location>
        <begin position="30"/>
        <end position="55"/>
    </location>
</feature>